<evidence type="ECO:0000259" key="1">
    <source>
        <dbReference type="Pfam" id="PF18495"/>
    </source>
</evidence>
<keyword evidence="9" id="KW-1185">Reference proteome</keyword>
<feature type="domain" description="Antitoxin VbhA" evidence="1">
    <location>
        <begin position="29"/>
        <end position="73"/>
    </location>
</feature>
<evidence type="ECO:0000313" key="2">
    <source>
        <dbReference type="EMBL" id="CQD25147.1"/>
    </source>
</evidence>
<accession>A0A0J8UC55</accession>
<dbReference type="RefSeq" id="WP_019344577.1">
    <property type="nucleotide sequence ID" value="NZ_AGSZ01000169.1"/>
</dbReference>
<dbReference type="GeneID" id="44299115"/>
<evidence type="ECO:0000313" key="5">
    <source>
        <dbReference type="EMBL" id="ORV21667.1"/>
    </source>
</evidence>
<dbReference type="OrthoDB" id="488160at2"/>
<dbReference type="CDD" id="cd11586">
    <property type="entry name" value="VbhA_like"/>
    <property type="match status" value="1"/>
</dbReference>
<evidence type="ECO:0000313" key="6">
    <source>
        <dbReference type="Proteomes" id="UP000037594"/>
    </source>
</evidence>
<dbReference type="EMBL" id="CTEF01000009">
    <property type="protein sequence ID" value="CQD25147.1"/>
    <property type="molecule type" value="Genomic_DNA"/>
</dbReference>
<organism evidence="3 6">
    <name type="scientific">Mycolicibacterium conceptionense</name>
    <dbReference type="NCBI Taxonomy" id="451644"/>
    <lineage>
        <taxon>Bacteria</taxon>
        <taxon>Bacillati</taxon>
        <taxon>Actinomycetota</taxon>
        <taxon>Actinomycetes</taxon>
        <taxon>Mycobacteriales</taxon>
        <taxon>Mycobacteriaceae</taxon>
        <taxon>Mycolicibacterium</taxon>
    </lineage>
</organism>
<dbReference type="InterPro" id="IPR033788">
    <property type="entry name" value="VbhA-like"/>
</dbReference>
<gene>
    <name evidence="4" type="ORF">A5726_14665</name>
    <name evidence="3" type="ORF">ACT17_06605</name>
    <name evidence="5" type="ORF">AWB98_26795</name>
    <name evidence="2" type="ORF">BN970_06945</name>
</gene>
<dbReference type="EMBL" id="LZHX01000047">
    <property type="protein sequence ID" value="OBF21793.1"/>
    <property type="molecule type" value="Genomic_DNA"/>
</dbReference>
<dbReference type="Gene3D" id="1.10.1220.170">
    <property type="match status" value="1"/>
</dbReference>
<evidence type="ECO:0000313" key="7">
    <source>
        <dbReference type="Proteomes" id="UP000093779"/>
    </source>
</evidence>
<dbReference type="PATRIC" id="fig|451644.5.peg.1357"/>
<reference evidence="5 9" key="3">
    <citation type="submission" date="2016-01" db="EMBL/GenBank/DDBJ databases">
        <title>The new phylogeny of the genus Mycobacterium.</title>
        <authorList>
            <person name="Tarcisio F."/>
            <person name="Conor M."/>
            <person name="Antonella G."/>
            <person name="Elisabetta G."/>
            <person name="Giulia F.S."/>
            <person name="Sara T."/>
            <person name="Anna F."/>
            <person name="Clotilde B."/>
            <person name="Roberto B."/>
            <person name="Veronica D.S."/>
            <person name="Fabio R."/>
            <person name="Monica P."/>
            <person name="Olivier J."/>
            <person name="Enrico T."/>
            <person name="Nicola S."/>
        </authorList>
    </citation>
    <scope>NUCLEOTIDE SEQUENCE [LARGE SCALE GENOMIC DNA]</scope>
    <source>
        <strain evidence="5 9">CCUG 50187</strain>
    </source>
</reference>
<dbReference type="Proteomes" id="UP000093779">
    <property type="component" value="Unassembled WGS sequence"/>
</dbReference>
<evidence type="ECO:0000313" key="4">
    <source>
        <dbReference type="EMBL" id="OBF21793.1"/>
    </source>
</evidence>
<name>A0A0J8UC55_9MYCO</name>
<dbReference type="Proteomes" id="UP000182227">
    <property type="component" value="Unassembled WGS sequence"/>
</dbReference>
<sequence>MSRESADDEPDSLTVLAELLHGSDLSAAQKRAVHDAIVSSVLEGATPDRKSMLRLIEFAAGRITFDQCKTQVLQTRISNLNHELTQADADYAAGNTIAGEDLRKHYGLR</sequence>
<dbReference type="EMBL" id="LFOD01000004">
    <property type="protein sequence ID" value="KMV19123.1"/>
    <property type="molecule type" value="Genomic_DNA"/>
</dbReference>
<dbReference type="Proteomes" id="UP000037594">
    <property type="component" value="Unassembled WGS sequence"/>
</dbReference>
<reference evidence="3 6" key="2">
    <citation type="submission" date="2015-06" db="EMBL/GenBank/DDBJ databases">
        <title>Genome sequence of Mycobacterium conceptionense strain MLE.</title>
        <authorList>
            <person name="Greninger A.L."/>
            <person name="Cunningham G."/>
            <person name="Chiu C.Y."/>
            <person name="Miller S."/>
        </authorList>
    </citation>
    <scope>NUCLEOTIDE SEQUENCE [LARGE SCALE GENOMIC DNA]</scope>
    <source>
        <strain evidence="3 6">MLE</strain>
    </source>
</reference>
<reference evidence="2 8" key="1">
    <citation type="submission" date="2015-03" db="EMBL/GenBank/DDBJ databases">
        <authorList>
            <person name="Murphy D."/>
        </authorList>
    </citation>
    <scope>NUCLEOTIDE SEQUENCE [LARGE SCALE GENOMIC DNA]</scope>
    <source>
        <strain evidence="2 8">D16</strain>
    </source>
</reference>
<reference evidence="4 7" key="4">
    <citation type="submission" date="2016-06" db="EMBL/GenBank/DDBJ databases">
        <authorList>
            <person name="Kjaerup R.B."/>
            <person name="Dalgaard T.S."/>
            <person name="Juul-Madsen H.R."/>
        </authorList>
    </citation>
    <scope>NUCLEOTIDE SEQUENCE [LARGE SCALE GENOMIC DNA]</scope>
    <source>
        <strain evidence="4 7">ACS1953</strain>
    </source>
</reference>
<evidence type="ECO:0000313" key="9">
    <source>
        <dbReference type="Proteomes" id="UP000193811"/>
    </source>
</evidence>
<evidence type="ECO:0000313" key="8">
    <source>
        <dbReference type="Proteomes" id="UP000182227"/>
    </source>
</evidence>
<dbReference type="InterPro" id="IPR041535">
    <property type="entry name" value="VbhA"/>
</dbReference>
<dbReference type="AlphaFoldDB" id="A0A0J8UC55"/>
<dbReference type="EMBL" id="LQOP01000029">
    <property type="protein sequence ID" value="ORV21667.1"/>
    <property type="molecule type" value="Genomic_DNA"/>
</dbReference>
<evidence type="ECO:0000313" key="3">
    <source>
        <dbReference type="EMBL" id="KMV19123.1"/>
    </source>
</evidence>
<dbReference type="Proteomes" id="UP000193811">
    <property type="component" value="Unassembled WGS sequence"/>
</dbReference>
<dbReference type="Pfam" id="PF18495">
    <property type="entry name" value="VbhA"/>
    <property type="match status" value="1"/>
</dbReference>
<protein>
    <recommendedName>
        <fullName evidence="1">Antitoxin VbhA domain-containing protein</fullName>
    </recommendedName>
</protein>
<proteinExistence type="predicted"/>